<dbReference type="Gene3D" id="1.10.4100.10">
    <property type="entry name" value="2-methylcitrate dehydratase PrpD"/>
    <property type="match status" value="1"/>
</dbReference>
<feature type="domain" description="MmgE/PrpD C-terminal" evidence="3">
    <location>
        <begin position="248"/>
        <end position="391"/>
    </location>
</feature>
<name>A0A6A9QLH7_SULME</name>
<keyword evidence="5" id="KW-1185">Reference proteome</keyword>
<comment type="caution">
    <text evidence="4">The sequence shown here is derived from an EMBL/GenBank/DDBJ whole genome shotgun (WGS) entry which is preliminary data.</text>
</comment>
<dbReference type="EMBL" id="WGGD01000005">
    <property type="protein sequence ID" value="MUN29009.1"/>
    <property type="molecule type" value="Genomic_DNA"/>
</dbReference>
<evidence type="ECO:0000313" key="5">
    <source>
        <dbReference type="Proteomes" id="UP000470772"/>
    </source>
</evidence>
<gene>
    <name evidence="4" type="ORF">GC250_06070</name>
</gene>
<organism evidence="4 5">
    <name type="scientific">Sulfuracidifex metallicus DSM 6482 = JCM 9184</name>
    <dbReference type="NCBI Taxonomy" id="523847"/>
    <lineage>
        <taxon>Archaea</taxon>
        <taxon>Thermoproteota</taxon>
        <taxon>Thermoprotei</taxon>
        <taxon>Sulfolobales</taxon>
        <taxon>Sulfolobaceae</taxon>
        <taxon>Sulfuracidifex</taxon>
    </lineage>
</organism>
<reference evidence="4 5" key="1">
    <citation type="submission" date="2019-10" db="EMBL/GenBank/DDBJ databases">
        <title>Sequencing and Assembly of Multiple Reported Metal-Biooxidizing Members of the Extremely Thermoacidophilic Archaeal Family Sulfolobaceae.</title>
        <authorList>
            <person name="Counts J.A."/>
            <person name="Kelly R.M."/>
        </authorList>
    </citation>
    <scope>NUCLEOTIDE SEQUENCE [LARGE SCALE GENOMIC DNA]</scope>
    <source>
        <strain evidence="4 5">DSM 6482</strain>
    </source>
</reference>
<protein>
    <submittedName>
        <fullName evidence="4">MmgE/PrpD family protein</fullName>
    </submittedName>
</protein>
<dbReference type="InterPro" id="IPR045336">
    <property type="entry name" value="MmgE_PrpD_N"/>
</dbReference>
<dbReference type="RefSeq" id="WP_054838901.1">
    <property type="nucleotide sequence ID" value="NZ_BBBY01000024.1"/>
</dbReference>
<dbReference type="InterPro" id="IPR042188">
    <property type="entry name" value="MmgE/PrpD_sf_2"/>
</dbReference>
<dbReference type="Gene3D" id="3.30.1330.120">
    <property type="entry name" value="2-methylcitrate dehydratase PrpD"/>
    <property type="match status" value="1"/>
</dbReference>
<evidence type="ECO:0000313" key="4">
    <source>
        <dbReference type="EMBL" id="MUN29009.1"/>
    </source>
</evidence>
<proteinExistence type="inferred from homology"/>
<dbReference type="AlphaFoldDB" id="A0A6A9QLH7"/>
<dbReference type="PANTHER" id="PTHR16943">
    <property type="entry name" value="2-METHYLCITRATE DEHYDRATASE-RELATED"/>
    <property type="match status" value="1"/>
</dbReference>
<dbReference type="GO" id="GO:0016829">
    <property type="term" value="F:lyase activity"/>
    <property type="evidence" value="ECO:0007669"/>
    <property type="project" value="InterPro"/>
</dbReference>
<dbReference type="InterPro" id="IPR045337">
    <property type="entry name" value="MmgE_PrpD_C"/>
</dbReference>
<dbReference type="Proteomes" id="UP000470772">
    <property type="component" value="Unassembled WGS sequence"/>
</dbReference>
<evidence type="ECO:0000256" key="1">
    <source>
        <dbReference type="ARBA" id="ARBA00006174"/>
    </source>
</evidence>
<comment type="similarity">
    <text evidence="1">Belongs to the PrpD family.</text>
</comment>
<accession>A0A6A9QLH7</accession>
<sequence>MNDPLLDMIVQHYESYSLKDEDALKLHLLDAMATGFAARNKAPKIRGIDGEVPSLEGKNSLDSAAFVNTFLIRYLDFNDTFLGLEPLHPSDMIGGLLALGYARDLTGEDLLRAMGLGYDVSVALCRTTSLRRKGFDHVNFLGIGSTVALASMLSLSHEKLRNAISLTVVPHVALRESRSGTLTHWKAGAAAEAVRNSLFATLLAESGIEGPPLPFYGKYGFVSVVANDMKLEEFRPDREVINVALKEFPVEYHAQAAVEASLKVNTEGEIKEVLVETYDAAISILADKEKWNPTNRETADHSLPFIVSYSILEKNFWLDSYSHILDQGVRDVMGKVKVKEVPEFTSMYPRKLPVRINVVSRINDSSYVDVPKGYPGNPMTWHDVEMKAIRLGLPESVINMLSHIEDVKVKEIVMELSR</sequence>
<evidence type="ECO:0000259" key="3">
    <source>
        <dbReference type="Pfam" id="PF19305"/>
    </source>
</evidence>
<evidence type="ECO:0000259" key="2">
    <source>
        <dbReference type="Pfam" id="PF03972"/>
    </source>
</evidence>
<feature type="domain" description="MmgE/PrpD N-terminal" evidence="2">
    <location>
        <begin position="51"/>
        <end position="231"/>
    </location>
</feature>
<dbReference type="Pfam" id="PF19305">
    <property type="entry name" value="MmgE_PrpD_C"/>
    <property type="match status" value="1"/>
</dbReference>
<dbReference type="OrthoDB" id="43639at2157"/>
<dbReference type="InterPro" id="IPR005656">
    <property type="entry name" value="MmgE_PrpD"/>
</dbReference>
<dbReference type="InterPro" id="IPR036148">
    <property type="entry name" value="MmgE/PrpD_sf"/>
</dbReference>
<dbReference type="PANTHER" id="PTHR16943:SF8">
    <property type="entry name" value="2-METHYLCITRATE DEHYDRATASE"/>
    <property type="match status" value="1"/>
</dbReference>
<dbReference type="InterPro" id="IPR042183">
    <property type="entry name" value="MmgE/PrpD_sf_1"/>
</dbReference>
<dbReference type="SUPFAM" id="SSF103378">
    <property type="entry name" value="2-methylcitrate dehydratase PrpD"/>
    <property type="match status" value="1"/>
</dbReference>
<dbReference type="Pfam" id="PF03972">
    <property type="entry name" value="MmgE_PrpD_N"/>
    <property type="match status" value="1"/>
</dbReference>